<keyword evidence="11" id="KW-0963">Cytoplasm</keyword>
<dbReference type="EMBL" id="BAABIK010000013">
    <property type="protein sequence ID" value="GAA4943131.1"/>
    <property type="molecule type" value="Genomic_DNA"/>
</dbReference>
<keyword evidence="9 11" id="KW-1015">Disulfide bond</keyword>
<keyword evidence="5 11" id="KW-0408">Iron</keyword>
<comment type="PTM">
    <text evidence="11">The Fe-S cluster can be nitrosylated by nitric oxide (NO).</text>
</comment>
<evidence type="ECO:0000256" key="6">
    <source>
        <dbReference type="ARBA" id="ARBA00023014"/>
    </source>
</evidence>
<dbReference type="Pfam" id="PF02467">
    <property type="entry name" value="Whib"/>
    <property type="match status" value="1"/>
</dbReference>
<keyword evidence="8 11" id="KW-0238">DNA-binding</keyword>
<dbReference type="PANTHER" id="PTHR38839:SF4">
    <property type="entry name" value="TRANSCRIPTIONAL REGULATOR WHIB"/>
    <property type="match status" value="1"/>
</dbReference>
<evidence type="ECO:0000256" key="2">
    <source>
        <dbReference type="ARBA" id="ARBA00006597"/>
    </source>
</evidence>
<dbReference type="Proteomes" id="UP001499993">
    <property type="component" value="Unassembled WGS sequence"/>
</dbReference>
<protein>
    <recommendedName>
        <fullName evidence="11">Transcriptional regulator WhiB</fullName>
    </recommendedName>
</protein>
<comment type="caution">
    <text evidence="14">The sequence shown here is derived from an EMBL/GenBank/DDBJ whole genome shotgun (WGS) entry which is preliminary data.</text>
</comment>
<comment type="function">
    <text evidence="11">Acts as a transcriptional regulator. Probably redox-responsive. The apo- but not holo-form probably binds DNA.</text>
</comment>
<keyword evidence="3 11" id="KW-0004">4Fe-4S</keyword>
<keyword evidence="6 11" id="KW-0411">Iron-sulfur</keyword>
<evidence type="ECO:0000256" key="12">
    <source>
        <dbReference type="SAM" id="MobiDB-lite"/>
    </source>
</evidence>
<feature type="domain" description="4Fe-4S Wbl-type" evidence="13">
    <location>
        <begin position="24"/>
        <end position="81"/>
    </location>
</feature>
<evidence type="ECO:0000256" key="5">
    <source>
        <dbReference type="ARBA" id="ARBA00023004"/>
    </source>
</evidence>
<keyword evidence="7 11" id="KW-0805">Transcription regulation</keyword>
<organism evidence="14 15">
    <name type="scientific">Streptomonospora halophila</name>
    <dbReference type="NCBI Taxonomy" id="427369"/>
    <lineage>
        <taxon>Bacteria</taxon>
        <taxon>Bacillati</taxon>
        <taxon>Actinomycetota</taxon>
        <taxon>Actinomycetes</taxon>
        <taxon>Streptosporangiales</taxon>
        <taxon>Nocardiopsidaceae</taxon>
        <taxon>Streptomonospora</taxon>
    </lineage>
</organism>
<sequence length="106" mass="12418">MTARRQRHARGTRRPGEEWQESALCRLHDARHFFPSQGGSVRTAKQVCRRCPVWIECLDQAMRTGERWGVWGGASEEERQRFRVAAAHDRRPTSETTEEPCRRPRC</sequence>
<proteinExistence type="inferred from homology"/>
<comment type="subcellular location">
    <subcellularLocation>
        <location evidence="1 11">Cytoplasm</location>
    </subcellularLocation>
</comment>
<keyword evidence="15" id="KW-1185">Reference proteome</keyword>
<dbReference type="PANTHER" id="PTHR38839">
    <property type="entry name" value="TRANSCRIPTIONAL REGULATOR WHID-RELATED"/>
    <property type="match status" value="1"/>
</dbReference>
<accession>A0ABP9GHZ8</accession>
<evidence type="ECO:0000256" key="8">
    <source>
        <dbReference type="ARBA" id="ARBA00023125"/>
    </source>
</evidence>
<feature type="region of interest" description="Disordered" evidence="12">
    <location>
        <begin position="86"/>
        <end position="106"/>
    </location>
</feature>
<evidence type="ECO:0000313" key="15">
    <source>
        <dbReference type="Proteomes" id="UP001499993"/>
    </source>
</evidence>
<evidence type="ECO:0000256" key="10">
    <source>
        <dbReference type="ARBA" id="ARBA00023163"/>
    </source>
</evidence>
<evidence type="ECO:0000256" key="9">
    <source>
        <dbReference type="ARBA" id="ARBA00023157"/>
    </source>
</evidence>
<feature type="binding site" evidence="11">
    <location>
        <position position="57"/>
    </location>
    <ligand>
        <name>[4Fe-4S] cluster</name>
        <dbReference type="ChEBI" id="CHEBI:49883"/>
    </ligand>
</feature>
<dbReference type="HAMAP" id="MF_01479">
    <property type="entry name" value="WhiB"/>
    <property type="match status" value="1"/>
</dbReference>
<comment type="cofactor">
    <cofactor evidence="11">
        <name>[4Fe-4S] cluster</name>
        <dbReference type="ChEBI" id="CHEBI:49883"/>
    </cofactor>
    <text evidence="11">Binds 1 [4Fe-4S] cluster per subunit. Following nitrosylation of the [4Fe-4S] cluster binds 1 [4Fe-8(NO)] cluster per subunit.</text>
</comment>
<keyword evidence="10 11" id="KW-0804">Transcription</keyword>
<dbReference type="RefSeq" id="WP_345556858.1">
    <property type="nucleotide sequence ID" value="NZ_BAABIK010000013.1"/>
</dbReference>
<feature type="binding site" evidence="11">
    <location>
        <position position="48"/>
    </location>
    <ligand>
        <name>[4Fe-4S] cluster</name>
        <dbReference type="ChEBI" id="CHEBI:49883"/>
    </ligand>
</feature>
<dbReference type="PROSITE" id="PS51674">
    <property type="entry name" value="4FE4S_WBL"/>
    <property type="match status" value="1"/>
</dbReference>
<evidence type="ECO:0000313" key="14">
    <source>
        <dbReference type="EMBL" id="GAA4943131.1"/>
    </source>
</evidence>
<feature type="binding site" evidence="11">
    <location>
        <position position="51"/>
    </location>
    <ligand>
        <name>[4Fe-4S] cluster</name>
        <dbReference type="ChEBI" id="CHEBI:49883"/>
    </ligand>
</feature>
<evidence type="ECO:0000256" key="7">
    <source>
        <dbReference type="ARBA" id="ARBA00023015"/>
    </source>
</evidence>
<dbReference type="InterPro" id="IPR034768">
    <property type="entry name" value="4FE4S_WBL"/>
</dbReference>
<reference evidence="15" key="1">
    <citation type="journal article" date="2019" name="Int. J. Syst. Evol. Microbiol.">
        <title>The Global Catalogue of Microorganisms (GCM) 10K type strain sequencing project: providing services to taxonomists for standard genome sequencing and annotation.</title>
        <authorList>
            <consortium name="The Broad Institute Genomics Platform"/>
            <consortium name="The Broad Institute Genome Sequencing Center for Infectious Disease"/>
            <person name="Wu L."/>
            <person name="Ma J."/>
        </authorList>
    </citation>
    <scope>NUCLEOTIDE SEQUENCE [LARGE SCALE GENOMIC DNA]</scope>
    <source>
        <strain evidence="15">JCM 18123</strain>
    </source>
</reference>
<keyword evidence="4 11" id="KW-0479">Metal-binding</keyword>
<comment type="similarity">
    <text evidence="2 11">Belongs to the WhiB family.</text>
</comment>
<evidence type="ECO:0000256" key="3">
    <source>
        <dbReference type="ARBA" id="ARBA00022485"/>
    </source>
</evidence>
<evidence type="ECO:0000256" key="1">
    <source>
        <dbReference type="ARBA" id="ARBA00004496"/>
    </source>
</evidence>
<evidence type="ECO:0000256" key="4">
    <source>
        <dbReference type="ARBA" id="ARBA00022723"/>
    </source>
</evidence>
<name>A0ABP9GHZ8_9ACTN</name>
<evidence type="ECO:0000256" key="11">
    <source>
        <dbReference type="HAMAP-Rule" id="MF_01479"/>
    </source>
</evidence>
<feature type="binding site" evidence="11">
    <location>
        <position position="25"/>
    </location>
    <ligand>
        <name>[4Fe-4S] cluster</name>
        <dbReference type="ChEBI" id="CHEBI:49883"/>
    </ligand>
</feature>
<comment type="PTM">
    <text evidence="11">Upon Fe-S cluster removal intramolecular disulfide bonds are formed.</text>
</comment>
<evidence type="ECO:0000259" key="13">
    <source>
        <dbReference type="PROSITE" id="PS51674"/>
    </source>
</evidence>
<dbReference type="InterPro" id="IPR003482">
    <property type="entry name" value="Whib"/>
</dbReference>
<gene>
    <name evidence="11" type="primary">whiB</name>
    <name evidence="14" type="ORF">GCM10023224_27230</name>
</gene>